<keyword evidence="1" id="KW-0853">WD repeat</keyword>
<evidence type="ECO:0000313" key="2">
    <source>
        <dbReference type="EMBL" id="CAD8118300.1"/>
    </source>
</evidence>
<organism evidence="2 3">
    <name type="scientific">Paramecium primaurelia</name>
    <dbReference type="NCBI Taxonomy" id="5886"/>
    <lineage>
        <taxon>Eukaryota</taxon>
        <taxon>Sar</taxon>
        <taxon>Alveolata</taxon>
        <taxon>Ciliophora</taxon>
        <taxon>Intramacronucleata</taxon>
        <taxon>Oligohymenophorea</taxon>
        <taxon>Peniculida</taxon>
        <taxon>Parameciidae</taxon>
        <taxon>Paramecium</taxon>
    </lineage>
</organism>
<dbReference type="InterPro" id="IPR001680">
    <property type="entry name" value="WD40_rpt"/>
</dbReference>
<dbReference type="InterPro" id="IPR019775">
    <property type="entry name" value="WD40_repeat_CS"/>
</dbReference>
<dbReference type="Pfam" id="PF00400">
    <property type="entry name" value="WD40"/>
    <property type="match status" value="1"/>
</dbReference>
<evidence type="ECO:0000256" key="1">
    <source>
        <dbReference type="PROSITE-ProRule" id="PRU00221"/>
    </source>
</evidence>
<name>A0A8S1QV00_PARPR</name>
<comment type="caution">
    <text evidence="2">The sequence shown here is derived from an EMBL/GenBank/DDBJ whole genome shotgun (WGS) entry which is preliminary data.</text>
</comment>
<dbReference type="SMART" id="SM00320">
    <property type="entry name" value="WD40"/>
    <property type="match status" value="1"/>
</dbReference>
<dbReference type="PROSITE" id="PS50082">
    <property type="entry name" value="WD_REPEATS_2"/>
    <property type="match status" value="1"/>
</dbReference>
<reference evidence="2" key="1">
    <citation type="submission" date="2021-01" db="EMBL/GenBank/DDBJ databases">
        <authorList>
            <consortium name="Genoscope - CEA"/>
            <person name="William W."/>
        </authorList>
    </citation>
    <scope>NUCLEOTIDE SEQUENCE</scope>
</reference>
<evidence type="ECO:0000313" key="3">
    <source>
        <dbReference type="Proteomes" id="UP000688137"/>
    </source>
</evidence>
<keyword evidence="3" id="KW-1185">Reference proteome</keyword>
<accession>A0A8S1QV00</accession>
<feature type="repeat" description="WD" evidence="1">
    <location>
        <begin position="33"/>
        <end position="74"/>
    </location>
</feature>
<dbReference type="EMBL" id="CAJJDM010000242">
    <property type="protein sequence ID" value="CAD8118300.1"/>
    <property type="molecule type" value="Genomic_DNA"/>
</dbReference>
<dbReference type="PANTHER" id="PTHR45333:SF1">
    <property type="entry name" value="CHROMOSOME UNDETERMINED SCAFFOLD_625, WHOLE GENOME SHOTGUN SEQUENCE"/>
    <property type="match status" value="1"/>
</dbReference>
<gene>
    <name evidence="2" type="ORF">PPRIM_AZ9-3.1.T2330003</name>
</gene>
<dbReference type="PROSITE" id="PS50294">
    <property type="entry name" value="WD_REPEATS_REGION"/>
    <property type="match status" value="1"/>
</dbReference>
<sequence length="156" mass="17157">MTMTIQFGFLLSCFEIPQTDRLIIKTGQQKAKLDGHSHCINSVYYSPDGNSLASGSDDDSILLWDVKTGQEIKSYDNNDKDILAQIKIPLQQHSHISVGPSNYITTLLISQSAIFQAQGALVLEGEFINHQGIDSGPILKSKSSCIMEKKLGCLQK</sequence>
<protein>
    <submittedName>
        <fullName evidence="2">Uncharacterized protein</fullName>
    </submittedName>
</protein>
<dbReference type="PANTHER" id="PTHR45333">
    <property type="entry name" value="MEMBRANE PROTEIN-RELATED"/>
    <property type="match status" value="1"/>
</dbReference>
<dbReference type="AlphaFoldDB" id="A0A8S1QV00"/>
<dbReference type="Proteomes" id="UP000688137">
    <property type="component" value="Unassembled WGS sequence"/>
</dbReference>
<proteinExistence type="predicted"/>
<dbReference type="PROSITE" id="PS00678">
    <property type="entry name" value="WD_REPEATS_1"/>
    <property type="match status" value="1"/>
</dbReference>